<dbReference type="PANTHER" id="PTHR11863">
    <property type="entry name" value="STEROL DESATURASE"/>
    <property type="match status" value="1"/>
</dbReference>
<dbReference type="InterPro" id="IPR006694">
    <property type="entry name" value="Fatty_acid_hydroxylase"/>
</dbReference>
<evidence type="ECO:0000256" key="3">
    <source>
        <dbReference type="ARBA" id="ARBA00022989"/>
    </source>
</evidence>
<organism evidence="7 8">
    <name type="scientific">Polaribacter pectinis</name>
    <dbReference type="NCBI Taxonomy" id="2738844"/>
    <lineage>
        <taxon>Bacteria</taxon>
        <taxon>Pseudomonadati</taxon>
        <taxon>Bacteroidota</taxon>
        <taxon>Flavobacteriia</taxon>
        <taxon>Flavobacteriales</taxon>
        <taxon>Flavobacteriaceae</taxon>
    </lineage>
</organism>
<dbReference type="GO" id="GO:0005506">
    <property type="term" value="F:iron ion binding"/>
    <property type="evidence" value="ECO:0007669"/>
    <property type="project" value="InterPro"/>
</dbReference>
<keyword evidence="3 5" id="KW-1133">Transmembrane helix</keyword>
<evidence type="ECO:0000259" key="6">
    <source>
        <dbReference type="Pfam" id="PF04116"/>
    </source>
</evidence>
<dbReference type="RefSeq" id="WP_187481729.1">
    <property type="nucleotide sequence ID" value="NZ_CP060695.1"/>
</dbReference>
<feature type="transmembrane region" description="Helical" evidence="5">
    <location>
        <begin position="105"/>
        <end position="126"/>
    </location>
</feature>
<evidence type="ECO:0000313" key="8">
    <source>
        <dbReference type="Proteomes" id="UP000515808"/>
    </source>
</evidence>
<dbReference type="KEGG" id="ppec:H9W90_11450"/>
<keyword evidence="2 5" id="KW-0812">Transmembrane</keyword>
<evidence type="ECO:0000256" key="4">
    <source>
        <dbReference type="ARBA" id="ARBA00023136"/>
    </source>
</evidence>
<dbReference type="GO" id="GO:0016020">
    <property type="term" value="C:membrane"/>
    <property type="evidence" value="ECO:0007669"/>
    <property type="project" value="UniProtKB-SubCell"/>
</dbReference>
<dbReference type="GO" id="GO:0016491">
    <property type="term" value="F:oxidoreductase activity"/>
    <property type="evidence" value="ECO:0007669"/>
    <property type="project" value="InterPro"/>
</dbReference>
<accession>A0A7G9L858</accession>
<evidence type="ECO:0000256" key="5">
    <source>
        <dbReference type="SAM" id="Phobius"/>
    </source>
</evidence>
<dbReference type="EMBL" id="CP060695">
    <property type="protein sequence ID" value="QNM84807.1"/>
    <property type="molecule type" value="Genomic_DNA"/>
</dbReference>
<evidence type="ECO:0000256" key="2">
    <source>
        <dbReference type="ARBA" id="ARBA00022692"/>
    </source>
</evidence>
<evidence type="ECO:0000313" key="7">
    <source>
        <dbReference type="EMBL" id="QNM84807.1"/>
    </source>
</evidence>
<reference evidence="7 8" key="1">
    <citation type="submission" date="2020-08" db="EMBL/GenBank/DDBJ databases">
        <title>Polaribacter sp. L12M9 isolated from gut of the Korean scallop.</title>
        <authorList>
            <person name="Jeong Y.S."/>
        </authorList>
    </citation>
    <scope>NUCLEOTIDE SEQUENCE [LARGE SCALE GENOMIC DNA]</scope>
    <source>
        <strain evidence="7 8">L12M9</strain>
    </source>
</reference>
<feature type="domain" description="Fatty acid hydroxylase" evidence="6">
    <location>
        <begin position="114"/>
        <end position="248"/>
    </location>
</feature>
<sequence length="256" mass="30781">MNDKITEIDFSNIFVIIPLILVFSAIIFVRYLAFSGVYHWVFLNKFREKLKHRILNKKPLKKKQVRKEIYWSLVSGFIFGAIAVFIYYLWSINYTAIYLDFDTYALWYIPLSIFAFLFIQDTYYYWIHRWMHIPKIYKFFHKIHHKSVNTTVFTAFSFHPYETILQAIFLPVIVIFLPLHLYALFAVLLIMTLSATINHAGIEVYPSGKLGNWFRKWIIGATHHDSHHTKFNFNYGLYFTFWDRLMKTELEEKSPK</sequence>
<protein>
    <submittedName>
        <fullName evidence="7">Sterol desaturase family protein</fullName>
    </submittedName>
</protein>
<keyword evidence="4 5" id="KW-0472">Membrane</keyword>
<feature type="transmembrane region" description="Helical" evidence="5">
    <location>
        <begin position="167"/>
        <end position="191"/>
    </location>
</feature>
<name>A0A7G9L858_9FLAO</name>
<dbReference type="Pfam" id="PF04116">
    <property type="entry name" value="FA_hydroxylase"/>
    <property type="match status" value="1"/>
</dbReference>
<feature type="transmembrane region" description="Helical" evidence="5">
    <location>
        <begin position="69"/>
        <end position="90"/>
    </location>
</feature>
<comment type="subcellular location">
    <subcellularLocation>
        <location evidence="1">Membrane</location>
    </subcellularLocation>
</comment>
<dbReference type="InterPro" id="IPR050307">
    <property type="entry name" value="Sterol_Desaturase_Related"/>
</dbReference>
<gene>
    <name evidence="7" type="ORF">H9W90_11450</name>
</gene>
<dbReference type="GO" id="GO:0008610">
    <property type="term" value="P:lipid biosynthetic process"/>
    <property type="evidence" value="ECO:0007669"/>
    <property type="project" value="InterPro"/>
</dbReference>
<evidence type="ECO:0000256" key="1">
    <source>
        <dbReference type="ARBA" id="ARBA00004370"/>
    </source>
</evidence>
<dbReference type="Proteomes" id="UP000515808">
    <property type="component" value="Chromosome"/>
</dbReference>
<proteinExistence type="predicted"/>
<feature type="transmembrane region" description="Helical" evidence="5">
    <location>
        <begin position="12"/>
        <end position="43"/>
    </location>
</feature>
<keyword evidence="8" id="KW-1185">Reference proteome</keyword>
<dbReference type="AlphaFoldDB" id="A0A7G9L858"/>